<name>A0A8D8AJZ9_CULPI</name>
<reference evidence="1" key="1">
    <citation type="submission" date="2021-05" db="EMBL/GenBank/DDBJ databases">
        <authorList>
            <person name="Alioto T."/>
            <person name="Alioto T."/>
            <person name="Gomez Garrido J."/>
        </authorList>
    </citation>
    <scope>NUCLEOTIDE SEQUENCE</scope>
</reference>
<accession>A0A8D8AJZ9</accession>
<proteinExistence type="predicted"/>
<organism evidence="1">
    <name type="scientific">Culex pipiens</name>
    <name type="common">House mosquito</name>
    <dbReference type="NCBI Taxonomy" id="7175"/>
    <lineage>
        <taxon>Eukaryota</taxon>
        <taxon>Metazoa</taxon>
        <taxon>Ecdysozoa</taxon>
        <taxon>Arthropoda</taxon>
        <taxon>Hexapoda</taxon>
        <taxon>Insecta</taxon>
        <taxon>Pterygota</taxon>
        <taxon>Neoptera</taxon>
        <taxon>Endopterygota</taxon>
        <taxon>Diptera</taxon>
        <taxon>Nematocera</taxon>
        <taxon>Culicoidea</taxon>
        <taxon>Culicidae</taxon>
        <taxon>Culicinae</taxon>
        <taxon>Culicini</taxon>
        <taxon>Culex</taxon>
        <taxon>Culex</taxon>
    </lineage>
</organism>
<dbReference type="EMBL" id="HBUE01029745">
    <property type="protein sequence ID" value="CAG6455977.1"/>
    <property type="molecule type" value="Transcribed_RNA"/>
</dbReference>
<sequence length="99" mass="11446">MIPPQQCFATKAATKPNLPAQFNGERNAWLVSIRPFATFRRCGLLRASKTQRVHERRREGVIERECALAENHETKKAYSHPYDILVMILSFYHSFATLI</sequence>
<dbReference type="EMBL" id="HBUE01029746">
    <property type="protein sequence ID" value="CAG6455978.1"/>
    <property type="molecule type" value="Transcribed_RNA"/>
</dbReference>
<evidence type="ECO:0000313" key="1">
    <source>
        <dbReference type="EMBL" id="CAG6455977.1"/>
    </source>
</evidence>
<protein>
    <submittedName>
        <fullName evidence="1">(northern house mosquito) hypothetical protein</fullName>
    </submittedName>
</protein>
<dbReference type="AlphaFoldDB" id="A0A8D8AJZ9"/>